<dbReference type="EMBL" id="JAFICZ010000001">
    <property type="protein sequence ID" value="MBP1296607.1"/>
    <property type="molecule type" value="Genomic_DNA"/>
</dbReference>
<keyword evidence="2" id="KW-1133">Transmembrane helix</keyword>
<protein>
    <submittedName>
        <fullName evidence="3">Uncharacterized protein</fullName>
    </submittedName>
</protein>
<keyword evidence="1" id="KW-0175">Coiled coil</keyword>
<dbReference type="RefSeq" id="WP_209944640.1">
    <property type="nucleotide sequence ID" value="NZ_JAFICZ010000001.1"/>
</dbReference>
<proteinExistence type="predicted"/>
<feature type="coiled-coil region" evidence="1">
    <location>
        <begin position="80"/>
        <end position="128"/>
    </location>
</feature>
<comment type="caution">
    <text evidence="3">The sequence shown here is derived from an EMBL/GenBank/DDBJ whole genome shotgun (WGS) entry which is preliminary data.</text>
</comment>
<gene>
    <name evidence="3" type="ORF">JOH49_006360</name>
</gene>
<evidence type="ECO:0000313" key="4">
    <source>
        <dbReference type="Proteomes" id="UP000673383"/>
    </source>
</evidence>
<reference evidence="3" key="1">
    <citation type="submission" date="2021-02" db="EMBL/GenBank/DDBJ databases">
        <title>Genomic Encyclopedia of Type Strains, Phase IV (KMG-V): Genome sequencing to study the core and pangenomes of soil and plant-associated prokaryotes.</title>
        <authorList>
            <person name="Whitman W."/>
        </authorList>
    </citation>
    <scope>NUCLEOTIDE SEQUENCE</scope>
    <source>
        <strain evidence="3">USDA 406</strain>
    </source>
</reference>
<dbReference type="AlphaFoldDB" id="A0A8I1YC13"/>
<evidence type="ECO:0000256" key="2">
    <source>
        <dbReference type="SAM" id="Phobius"/>
    </source>
</evidence>
<feature type="transmembrane region" description="Helical" evidence="2">
    <location>
        <begin position="40"/>
        <end position="67"/>
    </location>
</feature>
<sequence>MTEMFWTVATSTTALSIVAVIMVAAGVVAHFPFIKRIPVLAPYVVFAGFISYLALADLALCIGYRIADEHAETMRLQGDLARSNRQLAEQKATAKDAERIANEKAAEANELKGKVADYEKALEAAAAANPQSACALSDDDVARLRALSVRRPRKH</sequence>
<organism evidence="3 4">
    <name type="scientific">Bradyrhizobium elkanii</name>
    <dbReference type="NCBI Taxonomy" id="29448"/>
    <lineage>
        <taxon>Bacteria</taxon>
        <taxon>Pseudomonadati</taxon>
        <taxon>Pseudomonadota</taxon>
        <taxon>Alphaproteobacteria</taxon>
        <taxon>Hyphomicrobiales</taxon>
        <taxon>Nitrobacteraceae</taxon>
        <taxon>Bradyrhizobium</taxon>
    </lineage>
</organism>
<dbReference type="Proteomes" id="UP000673383">
    <property type="component" value="Unassembled WGS sequence"/>
</dbReference>
<evidence type="ECO:0000313" key="3">
    <source>
        <dbReference type="EMBL" id="MBP1296607.1"/>
    </source>
</evidence>
<keyword evidence="2" id="KW-0472">Membrane</keyword>
<feature type="transmembrane region" description="Helical" evidence="2">
    <location>
        <begin position="12"/>
        <end position="34"/>
    </location>
</feature>
<evidence type="ECO:0000256" key="1">
    <source>
        <dbReference type="SAM" id="Coils"/>
    </source>
</evidence>
<keyword evidence="2" id="KW-0812">Transmembrane</keyword>
<accession>A0A8I1YC13</accession>
<name>A0A8I1YC13_BRAEL</name>